<evidence type="ECO:0000256" key="2">
    <source>
        <dbReference type="SAM" id="SignalP"/>
    </source>
</evidence>
<sequence>MKKNINIALLKFVALAIVLPLALFSTSCSNDEENDSPRVSEVSMKTQPKVKYVLGEMLDLTGMVITLGKGENIKDVPYSSFGEEGITTDPENGKVLDFSDEAVIITIGDTGSGMIQAIDVTNDIVALIVKTEPKANYVSGETLDLSGLVVTTVQEDGTTADVAFDDFGKKFGTTPMDGDVLAVDNTNVVISYLESEAKVTQSIDVIAFEPVSATLVTGPTKNVYDIGERLSLEGTVINYVLPGGLEVELSFEDFAAFNITTTPANEDKLKSTDNEVQAMTASGNVVGIPITVNQLDVTGMTMEFAPDKTLYDVGELIDLNGLSVRLAVTGKDDVIVASEDFDIYGITTNPVEGTAYEEGTTEIVVSYPGIADTITISLGSEILYESNFTDGIDGWTNQGNDGGSSNVYAQDGVMISDNIVVGTNTYSLQLYKPSITLEKDAKYKITIELMAVPGEGGFDFSFSVGDGDGRDGYQNYYGNETLSLLGSESTIFTGEFTMSNNTTDAARILLNNGYQTNSVIVKYVKFEKL</sequence>
<gene>
    <name evidence="4" type="ordered locus">Celal_3275</name>
</gene>
<dbReference type="EMBL" id="CP002453">
    <property type="protein sequence ID" value="ADV50542.1"/>
    <property type="molecule type" value="Genomic_DNA"/>
</dbReference>
<evidence type="ECO:0000256" key="1">
    <source>
        <dbReference type="ARBA" id="ARBA00022801"/>
    </source>
</evidence>
<keyword evidence="1" id="KW-0378">Hydrolase</keyword>
<dbReference type="KEGG" id="cao:Celal_3275"/>
<dbReference type="InterPro" id="IPR003305">
    <property type="entry name" value="CenC_carb-bd"/>
</dbReference>
<dbReference type="HOGENOM" id="CLU_514547_0_0_10"/>
<dbReference type="eggNOG" id="COG5492">
    <property type="taxonomic scope" value="Bacteria"/>
</dbReference>
<dbReference type="Gene3D" id="2.60.40.3630">
    <property type="match status" value="2"/>
</dbReference>
<dbReference type="SUPFAM" id="SSF49785">
    <property type="entry name" value="Galactose-binding domain-like"/>
    <property type="match status" value="1"/>
</dbReference>
<keyword evidence="2" id="KW-0732">Signal</keyword>
<dbReference type="STRING" id="688270.Celal_3275"/>
<dbReference type="Proteomes" id="UP000008634">
    <property type="component" value="Chromosome"/>
</dbReference>
<keyword evidence="5" id="KW-1185">Reference proteome</keyword>
<feature type="chain" id="PRO_5003215498" evidence="2">
    <location>
        <begin position="31"/>
        <end position="529"/>
    </location>
</feature>
<organism evidence="4 5">
    <name type="scientific">Cellulophaga algicola (strain DSM 14237 / IC166 / ACAM 630)</name>
    <dbReference type="NCBI Taxonomy" id="688270"/>
    <lineage>
        <taxon>Bacteria</taxon>
        <taxon>Pseudomonadati</taxon>
        <taxon>Bacteroidota</taxon>
        <taxon>Flavobacteriia</taxon>
        <taxon>Flavobacteriales</taxon>
        <taxon>Flavobacteriaceae</taxon>
        <taxon>Cellulophaga</taxon>
    </lineage>
</organism>
<dbReference type="Gene3D" id="2.60.120.260">
    <property type="entry name" value="Galactose-binding domain-like"/>
    <property type="match status" value="1"/>
</dbReference>
<feature type="signal peptide" evidence="2">
    <location>
        <begin position="1"/>
        <end position="30"/>
    </location>
</feature>
<accession>E6X5I7</accession>
<proteinExistence type="predicted"/>
<dbReference type="AlphaFoldDB" id="E6X5I7"/>
<reference evidence="4 5" key="1">
    <citation type="journal article" date="2010" name="Stand. Genomic Sci.">
        <title>Complete genome sequence of Cellulophaga algicola type strain (IC166).</title>
        <authorList>
            <person name="Abt B."/>
            <person name="Lu M."/>
            <person name="Misra M."/>
            <person name="Han C."/>
            <person name="Nolan M."/>
            <person name="Lucas S."/>
            <person name="Hammon N."/>
            <person name="Deshpande S."/>
            <person name="Cheng J.F."/>
            <person name="Tapia R."/>
            <person name="Goodwin L."/>
            <person name="Pitluck S."/>
            <person name="Liolios K."/>
            <person name="Pagani I."/>
            <person name="Ivanova N."/>
            <person name="Mavromatis K."/>
            <person name="Ovchinikova G."/>
            <person name="Pati A."/>
            <person name="Chen A."/>
            <person name="Palaniappan K."/>
            <person name="Land M."/>
            <person name="Hauser L."/>
            <person name="Chang Y.J."/>
            <person name="Jeffries C.D."/>
            <person name="Detter J.C."/>
            <person name="Brambilla E."/>
            <person name="Rohde M."/>
            <person name="Tindall B.J."/>
            <person name="Goker M."/>
            <person name="Woyke T."/>
            <person name="Bristow J."/>
            <person name="Eisen J.A."/>
            <person name="Markowitz V."/>
            <person name="Hugenholtz P."/>
            <person name="Kyrpides N.C."/>
            <person name="Klenk H.P."/>
            <person name="Lapidus A."/>
        </authorList>
    </citation>
    <scope>NUCLEOTIDE SEQUENCE [LARGE SCALE GENOMIC DNA]</scope>
    <source>
        <strain evidence="5">DSM 14237 / IC166 / ACAM 630</strain>
    </source>
</reference>
<evidence type="ECO:0000313" key="5">
    <source>
        <dbReference type="Proteomes" id="UP000008634"/>
    </source>
</evidence>
<dbReference type="Pfam" id="PF02018">
    <property type="entry name" value="CBM_4_9"/>
    <property type="match status" value="1"/>
</dbReference>
<dbReference type="GO" id="GO:0016798">
    <property type="term" value="F:hydrolase activity, acting on glycosyl bonds"/>
    <property type="evidence" value="ECO:0007669"/>
    <property type="project" value="InterPro"/>
</dbReference>
<protein>
    <submittedName>
        <fullName evidence="4">Carbohydrate-binding CenC domain protein</fullName>
    </submittedName>
</protein>
<dbReference type="OrthoDB" id="1391842at2"/>
<dbReference type="RefSeq" id="WP_013552002.1">
    <property type="nucleotide sequence ID" value="NC_014934.1"/>
</dbReference>
<dbReference type="InterPro" id="IPR008979">
    <property type="entry name" value="Galactose-bd-like_sf"/>
</dbReference>
<dbReference type="PROSITE" id="PS51257">
    <property type="entry name" value="PROKAR_LIPOPROTEIN"/>
    <property type="match status" value="1"/>
</dbReference>
<evidence type="ECO:0000259" key="3">
    <source>
        <dbReference type="Pfam" id="PF02018"/>
    </source>
</evidence>
<feature type="domain" description="CBM-cenC" evidence="3">
    <location>
        <begin position="381"/>
        <end position="510"/>
    </location>
</feature>
<evidence type="ECO:0000313" key="4">
    <source>
        <dbReference type="EMBL" id="ADV50542.1"/>
    </source>
</evidence>
<name>E6X5I7_CELAD</name>